<organism evidence="1 2">
    <name type="scientific">Leptospira noguchii str. 2007001578</name>
    <dbReference type="NCBI Taxonomy" id="1049974"/>
    <lineage>
        <taxon>Bacteria</taxon>
        <taxon>Pseudomonadati</taxon>
        <taxon>Spirochaetota</taxon>
        <taxon>Spirochaetia</taxon>
        <taxon>Leptospirales</taxon>
        <taxon>Leptospiraceae</taxon>
        <taxon>Leptospira</taxon>
    </lineage>
</organism>
<sequence>MECISKGKSHKRYEFGCKVSLVTTSKSKLGCWGSSLT</sequence>
<name>A0ABP2T973_9LEPT</name>
<gene>
    <name evidence="1" type="ORF">LEP1GSC035_1028</name>
</gene>
<comment type="caution">
    <text evidence="1">The sequence shown here is derived from an EMBL/GenBank/DDBJ whole genome shotgun (WGS) entry which is preliminary data.</text>
</comment>
<accession>A0ABP2T973</accession>
<evidence type="ECO:0000313" key="2">
    <source>
        <dbReference type="Proteomes" id="UP000012099"/>
    </source>
</evidence>
<dbReference type="Proteomes" id="UP000012099">
    <property type="component" value="Unassembled WGS sequence"/>
</dbReference>
<dbReference type="EMBL" id="AHMH02000076">
    <property type="protein sequence ID" value="EMN00791.1"/>
    <property type="molecule type" value="Genomic_DNA"/>
</dbReference>
<reference evidence="1 2" key="1">
    <citation type="submission" date="2013-01" db="EMBL/GenBank/DDBJ databases">
        <authorList>
            <person name="Harkins D.M."/>
            <person name="Durkin A.S."/>
            <person name="Brinkac L.M."/>
            <person name="Haft D.H."/>
            <person name="Selengut J.D."/>
            <person name="Sanka R."/>
            <person name="DePew J."/>
            <person name="Purushe J."/>
            <person name="Whelen A.C."/>
            <person name="Vinetz J.M."/>
            <person name="Sutton G.G."/>
            <person name="Nierman W.C."/>
            <person name="Fouts D.E."/>
        </authorList>
    </citation>
    <scope>NUCLEOTIDE SEQUENCE [LARGE SCALE GENOMIC DNA]</scope>
    <source>
        <strain evidence="1 2">2007001578</strain>
    </source>
</reference>
<protein>
    <submittedName>
        <fullName evidence="1">Uncharacterized protein</fullName>
    </submittedName>
</protein>
<keyword evidence="2" id="KW-1185">Reference proteome</keyword>
<proteinExistence type="predicted"/>
<evidence type="ECO:0000313" key="1">
    <source>
        <dbReference type="EMBL" id="EMN00791.1"/>
    </source>
</evidence>